<comment type="similarity">
    <text evidence="1">Belongs to the TBP family.</text>
</comment>
<dbReference type="AlphaFoldDB" id="M0AJ62"/>
<keyword evidence="3" id="KW-0238">DNA-binding</keyword>
<evidence type="ECO:0000256" key="4">
    <source>
        <dbReference type="ARBA" id="ARBA00023163"/>
    </source>
</evidence>
<dbReference type="eggNOG" id="arCOG01764">
    <property type="taxonomic scope" value="Archaea"/>
</dbReference>
<reference evidence="5 6" key="1">
    <citation type="journal article" date="2014" name="PLoS Genet.">
        <title>Phylogenetically driven sequencing of extremely halophilic archaea reveals strategies for static and dynamic osmo-response.</title>
        <authorList>
            <person name="Becker E.A."/>
            <person name="Seitzer P.M."/>
            <person name="Tritt A."/>
            <person name="Larsen D."/>
            <person name="Krusor M."/>
            <person name="Yao A.I."/>
            <person name="Wu D."/>
            <person name="Madern D."/>
            <person name="Eisen J.A."/>
            <person name="Darling A.E."/>
            <person name="Facciotti M.T."/>
        </authorList>
    </citation>
    <scope>NUCLEOTIDE SEQUENCE [LARGE SCALE GENOMIC DNA]</scope>
    <source>
        <strain evidence="5 6">DSM 12278</strain>
    </source>
</reference>
<accession>M0AJ62</accession>
<evidence type="ECO:0000256" key="3">
    <source>
        <dbReference type="ARBA" id="ARBA00023125"/>
    </source>
</evidence>
<dbReference type="EMBL" id="AOIO01000041">
    <property type="protein sequence ID" value="ELY97448.1"/>
    <property type="molecule type" value="Genomic_DNA"/>
</dbReference>
<dbReference type="PRINTS" id="PR00686">
    <property type="entry name" value="TIFACTORIID"/>
</dbReference>
<keyword evidence="2" id="KW-0677">Repeat</keyword>
<dbReference type="STRING" id="29540.C481_20401"/>
<organism evidence="5 6">
    <name type="scientific">Natrialba asiatica (strain ATCC 700177 / DSM 12278 / JCM 9576 / FERM P-10747 / NBRC 102637 / 172P1)</name>
    <dbReference type="NCBI Taxonomy" id="29540"/>
    <lineage>
        <taxon>Archaea</taxon>
        <taxon>Methanobacteriati</taxon>
        <taxon>Methanobacteriota</taxon>
        <taxon>Stenosarchaea group</taxon>
        <taxon>Halobacteria</taxon>
        <taxon>Halobacteriales</taxon>
        <taxon>Natrialbaceae</taxon>
        <taxon>Natrialba</taxon>
    </lineage>
</organism>
<protein>
    <submittedName>
        <fullName evidence="5">Transcription factor</fullName>
    </submittedName>
</protein>
<evidence type="ECO:0000256" key="2">
    <source>
        <dbReference type="ARBA" id="ARBA00022737"/>
    </source>
</evidence>
<dbReference type="SUPFAM" id="SSF55945">
    <property type="entry name" value="TATA-box binding protein-like"/>
    <property type="match status" value="2"/>
</dbReference>
<keyword evidence="4" id="KW-0804">Transcription</keyword>
<comment type="caution">
    <text evidence="5">The sequence shown here is derived from an EMBL/GenBank/DDBJ whole genome shotgun (WGS) entry which is preliminary data.</text>
</comment>
<dbReference type="Pfam" id="PF00352">
    <property type="entry name" value="TBP"/>
    <property type="match status" value="2"/>
</dbReference>
<dbReference type="PATRIC" id="fig|29540.5.peg.4144"/>
<dbReference type="InterPro" id="IPR000814">
    <property type="entry name" value="TBP"/>
</dbReference>
<name>M0AJ62_NATA1</name>
<dbReference type="GO" id="GO:0003677">
    <property type="term" value="F:DNA binding"/>
    <property type="evidence" value="ECO:0007669"/>
    <property type="project" value="UniProtKB-KW"/>
</dbReference>
<gene>
    <name evidence="5" type="ORF">C481_20401</name>
</gene>
<proteinExistence type="inferred from homology"/>
<dbReference type="GO" id="GO:0006352">
    <property type="term" value="P:DNA-templated transcription initiation"/>
    <property type="evidence" value="ECO:0007669"/>
    <property type="project" value="InterPro"/>
</dbReference>
<evidence type="ECO:0000313" key="6">
    <source>
        <dbReference type="Proteomes" id="UP000011554"/>
    </source>
</evidence>
<dbReference type="Proteomes" id="UP000011554">
    <property type="component" value="Unassembled WGS sequence"/>
</dbReference>
<keyword evidence="6" id="KW-1185">Reference proteome</keyword>
<dbReference type="Gene3D" id="3.30.310.10">
    <property type="entry name" value="TATA-Binding Protein"/>
    <property type="match status" value="2"/>
</dbReference>
<evidence type="ECO:0000313" key="5">
    <source>
        <dbReference type="EMBL" id="ELY97448.1"/>
    </source>
</evidence>
<sequence>MDPSIADYDPDKYPGVYLRFSDDAPLITIYRTGKYIVTGAKSREQAHQYRDRFLNLLTEMGVVSDPSDTPFTIQNYVFVADLEKSQNLEALAIGLGLEQTEYEPEQFPGLVYRPTDASCVLLIFASGKTIIAGATSEETAQSAFTDLQETLEQYQLN</sequence>
<dbReference type="PANTHER" id="PTHR10126">
    <property type="entry name" value="TATA-BOX BINDING PROTEIN"/>
    <property type="match status" value="1"/>
</dbReference>
<dbReference type="InterPro" id="IPR012295">
    <property type="entry name" value="TBP_dom_sf"/>
</dbReference>
<evidence type="ECO:0000256" key="1">
    <source>
        <dbReference type="ARBA" id="ARBA00005560"/>
    </source>
</evidence>